<evidence type="ECO:0000256" key="1">
    <source>
        <dbReference type="ARBA" id="ARBA00004141"/>
    </source>
</evidence>
<evidence type="ECO:0000256" key="3">
    <source>
        <dbReference type="ARBA" id="ARBA00022448"/>
    </source>
</evidence>
<feature type="transmembrane region" description="Helical" evidence="7">
    <location>
        <begin position="88"/>
        <end position="106"/>
    </location>
</feature>
<feature type="transmembrane region" description="Helical" evidence="7">
    <location>
        <begin position="185"/>
        <end position="204"/>
    </location>
</feature>
<dbReference type="Proteomes" id="UP000694565">
    <property type="component" value="Unplaced"/>
</dbReference>
<evidence type="ECO:0000256" key="7">
    <source>
        <dbReference type="SAM" id="Phobius"/>
    </source>
</evidence>
<dbReference type="Ensembl" id="ENSCLMT00005022918.1">
    <property type="protein sequence ID" value="ENSCLMP00005021851.1"/>
    <property type="gene ID" value="ENSCLMG00005010859.1"/>
</dbReference>
<name>A0A8C2XTH5_CYCLU</name>
<dbReference type="GO" id="GO:0022857">
    <property type="term" value="F:transmembrane transporter activity"/>
    <property type="evidence" value="ECO:0007669"/>
    <property type="project" value="InterPro"/>
</dbReference>
<evidence type="ECO:0000313" key="8">
    <source>
        <dbReference type="Ensembl" id="ENSCLMP00005021851.1"/>
    </source>
</evidence>
<evidence type="ECO:0000256" key="6">
    <source>
        <dbReference type="ARBA" id="ARBA00023136"/>
    </source>
</evidence>
<keyword evidence="6 7" id="KW-0472">Membrane</keyword>
<dbReference type="AlphaFoldDB" id="A0A8C2XTH5"/>
<evidence type="ECO:0000313" key="9">
    <source>
        <dbReference type="Proteomes" id="UP000694565"/>
    </source>
</evidence>
<protein>
    <submittedName>
        <fullName evidence="8">Si:dkey-106n21.1</fullName>
    </submittedName>
</protein>
<dbReference type="GO" id="GO:0005886">
    <property type="term" value="C:plasma membrane"/>
    <property type="evidence" value="ECO:0007669"/>
    <property type="project" value="UniProtKB-ARBA"/>
</dbReference>
<feature type="transmembrane region" description="Helical" evidence="7">
    <location>
        <begin position="211"/>
        <end position="231"/>
    </location>
</feature>
<evidence type="ECO:0000256" key="5">
    <source>
        <dbReference type="ARBA" id="ARBA00022989"/>
    </source>
</evidence>
<comment type="similarity">
    <text evidence="2">Belongs to the nucleobase:cation symporter-2 (NCS2) (TC 2.A.40) family.</text>
</comment>
<dbReference type="PANTHER" id="PTHR11119">
    <property type="entry name" value="XANTHINE-URACIL / VITAMIN C PERMEASE FAMILY MEMBER"/>
    <property type="match status" value="1"/>
</dbReference>
<organism evidence="8 9">
    <name type="scientific">Cyclopterus lumpus</name>
    <name type="common">Lumpsucker</name>
    <dbReference type="NCBI Taxonomy" id="8103"/>
    <lineage>
        <taxon>Eukaryota</taxon>
        <taxon>Metazoa</taxon>
        <taxon>Chordata</taxon>
        <taxon>Craniata</taxon>
        <taxon>Vertebrata</taxon>
        <taxon>Euteleostomi</taxon>
        <taxon>Actinopterygii</taxon>
        <taxon>Neopterygii</taxon>
        <taxon>Teleostei</taxon>
        <taxon>Neoteleostei</taxon>
        <taxon>Acanthomorphata</taxon>
        <taxon>Eupercaria</taxon>
        <taxon>Perciformes</taxon>
        <taxon>Cottioidei</taxon>
        <taxon>Cottales</taxon>
        <taxon>Cyclopteridae</taxon>
        <taxon>Cyclopterus</taxon>
    </lineage>
</organism>
<dbReference type="PROSITE" id="PS01116">
    <property type="entry name" value="XANTH_URACIL_PERMASE"/>
    <property type="match status" value="1"/>
</dbReference>
<feature type="transmembrane region" description="Helical" evidence="7">
    <location>
        <begin position="251"/>
        <end position="276"/>
    </location>
</feature>
<evidence type="ECO:0000256" key="4">
    <source>
        <dbReference type="ARBA" id="ARBA00022692"/>
    </source>
</evidence>
<dbReference type="InterPro" id="IPR006042">
    <property type="entry name" value="Xan_ur_permease"/>
</dbReference>
<feature type="transmembrane region" description="Helical" evidence="7">
    <location>
        <begin position="46"/>
        <end position="76"/>
    </location>
</feature>
<dbReference type="InterPro" id="IPR006043">
    <property type="entry name" value="NCS2"/>
</dbReference>
<dbReference type="Pfam" id="PF00860">
    <property type="entry name" value="Xan_ur_permease"/>
    <property type="match status" value="1"/>
</dbReference>
<keyword evidence="5 7" id="KW-1133">Transmembrane helix</keyword>
<feature type="transmembrane region" description="Helical" evidence="7">
    <location>
        <begin position="400"/>
        <end position="423"/>
    </location>
</feature>
<keyword evidence="3" id="KW-0813">Transport</keyword>
<reference evidence="8" key="1">
    <citation type="submission" date="2025-08" db="UniProtKB">
        <authorList>
            <consortium name="Ensembl"/>
        </authorList>
    </citation>
    <scope>IDENTIFICATION</scope>
</reference>
<comment type="subcellular location">
    <subcellularLocation>
        <location evidence="1">Membrane</location>
        <topology evidence="1">Multi-pass membrane protein</topology>
    </subcellularLocation>
</comment>
<proteinExistence type="inferred from homology"/>
<evidence type="ECO:0000256" key="2">
    <source>
        <dbReference type="ARBA" id="ARBA00008821"/>
    </source>
</evidence>
<sequence>SLLPEDKDGDGPPQLTVDIEEPLAEALEEAVDKSADLVYSLNDRPPWYLCILLGFQHYILAFGGIIAVPLILAEPLCIKDNNVAKSQLISTIFFVSGLCTLLQTAVGTRLPILQGGTFSFITPTLAILALPKWQCPDPEASATSSTQLSLVSLWPRAQIQGAILVASLLQIVLGFSGLVGLVLKYIGPLAIAPTINLIGLSLFIEAGKKSGGHWGIAALTVCLILLFSQYLSKVNVPMIAYKDKKWKVFQYPLFKLFSALFGMCGAWLVCFLLTAFDVFPAKADQYGYSARTDISLDAVKNSPWFHVPYPGQWGVPTVSVSSVLGMTAGVLASTMESIGDYYACARLCGAPPPPTHAINRGIAVEGIGCILAALWGTGNGTTSYSQNIAALGITKVGSRLVLQTTGVLMIVLGIFGKFGAVFITIPDPVIGGMFLVMFGMIAAVGISNLQYVDLNSSRNLLILGFSTFSGLVLPTWFHSNPGTIDTGDADYEINLHTRTHRLNHTTENRLWGGGGSIAAPVSRRFPWRLMTHRSRRWGGSLPSKEQIPPPPPLEIKRLSSCRRKSPPVMCASGLLIRSRNPWSSKAFVWVSPV</sequence>
<reference evidence="8" key="2">
    <citation type="submission" date="2025-09" db="UniProtKB">
        <authorList>
            <consortium name="Ensembl"/>
        </authorList>
    </citation>
    <scope>IDENTIFICATION</scope>
</reference>
<feature type="transmembrane region" description="Helical" evidence="7">
    <location>
        <begin position="460"/>
        <end position="477"/>
    </location>
</feature>
<accession>A0A8C2XTH5</accession>
<keyword evidence="4 7" id="KW-0812">Transmembrane</keyword>
<keyword evidence="9" id="KW-1185">Reference proteome</keyword>
<feature type="transmembrane region" description="Helical" evidence="7">
    <location>
        <begin position="161"/>
        <end position="179"/>
    </location>
</feature>
<feature type="transmembrane region" description="Helical" evidence="7">
    <location>
        <begin position="429"/>
        <end position="448"/>
    </location>
</feature>
<dbReference type="GeneTree" id="ENSGT00950000182953"/>